<feature type="compositionally biased region" description="Polar residues" evidence="1">
    <location>
        <begin position="451"/>
        <end position="462"/>
    </location>
</feature>
<feature type="compositionally biased region" description="Basic and acidic residues" evidence="1">
    <location>
        <begin position="267"/>
        <end position="292"/>
    </location>
</feature>
<accession>A0A239EJ23</accession>
<dbReference type="PROSITE" id="PS51257">
    <property type="entry name" value="PROKAR_LIPOPROTEIN"/>
    <property type="match status" value="1"/>
</dbReference>
<evidence type="ECO:0000256" key="1">
    <source>
        <dbReference type="SAM" id="MobiDB-lite"/>
    </source>
</evidence>
<protein>
    <submittedName>
        <fullName evidence="2">Uncharacterized protein</fullName>
    </submittedName>
</protein>
<organism evidence="2 3">
    <name type="scientific">Actinomadura meyerae</name>
    <dbReference type="NCBI Taxonomy" id="240840"/>
    <lineage>
        <taxon>Bacteria</taxon>
        <taxon>Bacillati</taxon>
        <taxon>Actinomycetota</taxon>
        <taxon>Actinomycetes</taxon>
        <taxon>Streptosporangiales</taxon>
        <taxon>Thermomonosporaceae</taxon>
        <taxon>Actinomadura</taxon>
    </lineage>
</organism>
<dbReference type="Proteomes" id="UP000198318">
    <property type="component" value="Unassembled WGS sequence"/>
</dbReference>
<sequence length="650" mass="68997">MHVRFPHVQSPHAHGYIGSGCALDVGPARHGTRPASRHDAPVRALSWKGPASVGVEDNGGTGTRTETADRPTSGERHYTSPPDNPGSPGQQSRLESRARTQQDQQQNAPQDTGGAQSIAEPREGKQGLSQTGGAAESTGSQNTSDSGQGSPRTDQPRSRDPGARTGGSSLGRRDGPQAEDETDTRTEPADKPAPSTQAYTLPADRPGQSGQQSRLESRARTRQDQEQYRAQDAGTAGSEPGDREDRPSPPQSEADSQKADAATAGRDTSEARKDEHAPANGEGRRDDEREQETGPLNTTTPGKDSPRDQDRPAPEQARSQAPETPRPQDQEHPPLPRQEPVASTESRAPSEAEQSSQGTEAPADGTGAQAGDTEAQPSAEDGEAEDQMSPPEAEEGNEQPPSQPSASETGERQTADSTSSSSEETAEDHGAPEPHTEDTGGRGKKAEDDGTQQNPNEVNETSPEAHPNPILSDVYTDSSGQVQVEPRYGREQSGRPGAELVRNETQTTDPVELPTREDLDPVGAQGGETGRGELREPDDDPASRDYQESDPDNPSPGRDSLRRFLNTASDAKDAASTYSETAQKNLERVQPTGQLSGARADKEHIGPPDQSVKVGDAVVGAVGATIVVTEVVRSIINLARQTRRREHADN</sequence>
<feature type="compositionally biased region" description="Polar residues" evidence="1">
    <location>
        <begin position="341"/>
        <end position="359"/>
    </location>
</feature>
<feature type="compositionally biased region" description="Basic and acidic residues" evidence="1">
    <location>
        <begin position="530"/>
        <end position="547"/>
    </location>
</feature>
<feature type="compositionally biased region" description="Basic and acidic residues" evidence="1">
    <location>
        <begin position="215"/>
        <end position="229"/>
    </location>
</feature>
<name>A0A239EJ23_9ACTN</name>
<feature type="compositionally biased region" description="Low complexity" evidence="1">
    <location>
        <begin position="101"/>
        <end position="112"/>
    </location>
</feature>
<dbReference type="EMBL" id="FZOR01000004">
    <property type="protein sequence ID" value="SNS44646.1"/>
    <property type="molecule type" value="Genomic_DNA"/>
</dbReference>
<reference evidence="2 3" key="1">
    <citation type="submission" date="2017-06" db="EMBL/GenBank/DDBJ databases">
        <authorList>
            <person name="Kim H.J."/>
            <person name="Triplett B.A."/>
        </authorList>
    </citation>
    <scope>NUCLEOTIDE SEQUENCE [LARGE SCALE GENOMIC DNA]</scope>
    <source>
        <strain evidence="2 3">DSM 44715</strain>
    </source>
</reference>
<keyword evidence="3" id="KW-1185">Reference proteome</keyword>
<feature type="compositionally biased region" description="Polar residues" evidence="1">
    <location>
        <begin position="127"/>
        <end position="153"/>
    </location>
</feature>
<feature type="compositionally biased region" description="Basic and acidic residues" evidence="1">
    <location>
        <begin position="66"/>
        <end position="78"/>
    </location>
</feature>
<proteinExistence type="predicted"/>
<evidence type="ECO:0000313" key="2">
    <source>
        <dbReference type="EMBL" id="SNS44646.1"/>
    </source>
</evidence>
<feature type="compositionally biased region" description="Basic and acidic residues" evidence="1">
    <location>
        <begin position="304"/>
        <end position="313"/>
    </location>
</feature>
<feature type="region of interest" description="Disordered" evidence="1">
    <location>
        <begin position="22"/>
        <end position="612"/>
    </location>
</feature>
<evidence type="ECO:0000313" key="3">
    <source>
        <dbReference type="Proteomes" id="UP000198318"/>
    </source>
</evidence>
<gene>
    <name evidence="2" type="ORF">SAMN05443665_100482</name>
</gene>
<feature type="compositionally biased region" description="Basic and acidic residues" evidence="1">
    <location>
        <begin position="427"/>
        <end position="448"/>
    </location>
</feature>
<dbReference type="AlphaFoldDB" id="A0A239EJ23"/>
<feature type="compositionally biased region" description="Acidic residues" evidence="1">
    <location>
        <begin position="380"/>
        <end position="397"/>
    </location>
</feature>